<dbReference type="KEGG" id="aman:B6F84_07870"/>
<gene>
    <name evidence="1" type="ORF">B6F84_07870</name>
</gene>
<keyword evidence="2" id="KW-1185">Reference proteome</keyword>
<organism evidence="1 2">
    <name type="scientific">Acidianus manzaensis</name>
    <dbReference type="NCBI Taxonomy" id="282676"/>
    <lineage>
        <taxon>Archaea</taxon>
        <taxon>Thermoproteota</taxon>
        <taxon>Thermoprotei</taxon>
        <taxon>Sulfolobales</taxon>
        <taxon>Sulfolobaceae</taxon>
        <taxon>Acidianus</taxon>
    </lineage>
</organism>
<dbReference type="Proteomes" id="UP000193404">
    <property type="component" value="Chromosome"/>
</dbReference>
<dbReference type="EMBL" id="CP020477">
    <property type="protein sequence ID" value="ARM75952.1"/>
    <property type="molecule type" value="Genomic_DNA"/>
</dbReference>
<reference evidence="1 2" key="1">
    <citation type="submission" date="2017-03" db="EMBL/GenBank/DDBJ databases">
        <title>Sulfur activation and transportation mechanism of thermophilic Archaea Acidianus manzaensis YN-25.</title>
        <authorList>
            <person name="Ma Y."/>
            <person name="Yang Y."/>
            <person name="Xia J."/>
        </authorList>
    </citation>
    <scope>NUCLEOTIDE SEQUENCE [LARGE SCALE GENOMIC DNA]</scope>
    <source>
        <strain evidence="1 2">YN-25</strain>
    </source>
</reference>
<evidence type="ECO:0000313" key="2">
    <source>
        <dbReference type="Proteomes" id="UP000193404"/>
    </source>
</evidence>
<sequence length="74" mass="8909">MINNGWKTKNNVIHDKGSKKRKKINYWSANFFKINRITVYIDKAIAISIKKYRKFFDILYIIIEFINNNIIINV</sequence>
<accession>A0A1W6K0E4</accession>
<name>A0A1W6K0E4_9CREN</name>
<protein>
    <submittedName>
        <fullName evidence="1">Uncharacterized protein</fullName>
    </submittedName>
</protein>
<proteinExistence type="predicted"/>
<dbReference type="AlphaFoldDB" id="A0A1W6K0E4"/>
<evidence type="ECO:0000313" key="1">
    <source>
        <dbReference type="EMBL" id="ARM75952.1"/>
    </source>
</evidence>